<feature type="transmembrane region" description="Helical" evidence="5">
    <location>
        <begin position="33"/>
        <end position="53"/>
    </location>
</feature>
<dbReference type="Gene3D" id="1.20.1740.10">
    <property type="entry name" value="Amino acid/polyamine transporter I"/>
    <property type="match status" value="1"/>
</dbReference>
<evidence type="ECO:0000256" key="3">
    <source>
        <dbReference type="ARBA" id="ARBA00022989"/>
    </source>
</evidence>
<protein>
    <recommendedName>
        <fullName evidence="6">Amino acid permease/ SLC12A domain-containing protein</fullName>
    </recommendedName>
</protein>
<keyword evidence="2 5" id="KW-0812">Transmembrane</keyword>
<dbReference type="Pfam" id="PF00324">
    <property type="entry name" value="AA_permease"/>
    <property type="match status" value="1"/>
</dbReference>
<dbReference type="PANTHER" id="PTHR43243:SF105">
    <property type="entry name" value="CATIONIC AMINO ACID TRANSPORTER C-TERMINAL DOMAIN-CONTAINING PROTEIN"/>
    <property type="match status" value="1"/>
</dbReference>
<name>A0A2T7PPT6_POMCA</name>
<feature type="transmembrane region" description="Helical" evidence="5">
    <location>
        <begin position="222"/>
        <end position="242"/>
    </location>
</feature>
<keyword evidence="4 5" id="KW-0472">Membrane</keyword>
<dbReference type="PANTHER" id="PTHR43243">
    <property type="entry name" value="INNER MEMBRANE TRANSPORTER YGJI-RELATED"/>
    <property type="match status" value="1"/>
</dbReference>
<gene>
    <name evidence="7" type="ORF">C0Q70_02390</name>
</gene>
<feature type="transmembrane region" description="Helical" evidence="5">
    <location>
        <begin position="65"/>
        <end position="86"/>
    </location>
</feature>
<accession>A0A2T7PPT6</accession>
<evidence type="ECO:0000313" key="7">
    <source>
        <dbReference type="EMBL" id="PVD35428.1"/>
    </source>
</evidence>
<sequence length="408" mass="42686">MRWCRDLLDALGRRKPWDARSLKETDFRRSLNALDLVAIGVGSSAGVGIYVLSAHVTEGGGGPSSVLSVILASVAALLAGLCQAELAGRLPRAGTSYTYCYVALGELCAFVVGWGLLLEHILVAAMAAKAWGQYLDFMLNDTVTSQMERITSWKLPEPLAPQPDVLGMALLLLATLAALMSVKAFSVLMFVLTALSGLVLMAFVSVGYFHVQAHNWTQPPGFFANGLSGMMSGAALLVAMFSGLNHVAGASQESREPCRHVPAAISASLAVLFVSMLLATTALTLACPWQELASRAPLARAFETKGIYAANDVIGTGALLGLLAAVLGGLFHPPRLLNSMAADGLLPRWVGRVSLAATPVVGGLLCGVFASVLALDAGLPGHRRDAGHGHGAAVSHLRFHCALRSVPT</sequence>
<feature type="transmembrane region" description="Helical" evidence="5">
    <location>
        <begin position="306"/>
        <end position="332"/>
    </location>
</feature>
<dbReference type="AlphaFoldDB" id="A0A2T7PPT6"/>
<evidence type="ECO:0000256" key="5">
    <source>
        <dbReference type="SAM" id="Phobius"/>
    </source>
</evidence>
<dbReference type="Proteomes" id="UP000245119">
    <property type="component" value="Linkage Group LG2"/>
</dbReference>
<feature type="domain" description="Amino acid permease/ SLC12A" evidence="6">
    <location>
        <begin position="36"/>
        <end position="375"/>
    </location>
</feature>
<dbReference type="OrthoDB" id="3900342at2759"/>
<dbReference type="InterPro" id="IPR004841">
    <property type="entry name" value="AA-permease/SLC12A_dom"/>
</dbReference>
<feature type="transmembrane region" description="Helical" evidence="5">
    <location>
        <begin position="353"/>
        <end position="375"/>
    </location>
</feature>
<proteinExistence type="predicted"/>
<dbReference type="STRING" id="400727.A0A2T7PPT6"/>
<organism evidence="7 8">
    <name type="scientific">Pomacea canaliculata</name>
    <name type="common">Golden apple snail</name>
    <dbReference type="NCBI Taxonomy" id="400727"/>
    <lineage>
        <taxon>Eukaryota</taxon>
        <taxon>Metazoa</taxon>
        <taxon>Spiralia</taxon>
        <taxon>Lophotrochozoa</taxon>
        <taxon>Mollusca</taxon>
        <taxon>Gastropoda</taxon>
        <taxon>Caenogastropoda</taxon>
        <taxon>Architaenioglossa</taxon>
        <taxon>Ampullarioidea</taxon>
        <taxon>Ampullariidae</taxon>
        <taxon>Pomacea</taxon>
    </lineage>
</organism>
<dbReference type="GO" id="GO:0005886">
    <property type="term" value="C:plasma membrane"/>
    <property type="evidence" value="ECO:0007669"/>
    <property type="project" value="TreeGrafter"/>
</dbReference>
<dbReference type="PIRSF" id="PIRSF006060">
    <property type="entry name" value="AA_transporter"/>
    <property type="match status" value="1"/>
</dbReference>
<evidence type="ECO:0000256" key="2">
    <source>
        <dbReference type="ARBA" id="ARBA00022692"/>
    </source>
</evidence>
<feature type="transmembrane region" description="Helical" evidence="5">
    <location>
        <begin position="98"/>
        <end position="117"/>
    </location>
</feature>
<evidence type="ECO:0000256" key="4">
    <source>
        <dbReference type="ARBA" id="ARBA00023136"/>
    </source>
</evidence>
<dbReference type="EMBL" id="PZQS01000002">
    <property type="protein sequence ID" value="PVD35428.1"/>
    <property type="molecule type" value="Genomic_DNA"/>
</dbReference>
<dbReference type="GO" id="GO:0015171">
    <property type="term" value="F:amino acid transmembrane transporter activity"/>
    <property type="evidence" value="ECO:0007669"/>
    <property type="project" value="TreeGrafter"/>
</dbReference>
<comment type="caution">
    <text evidence="7">The sequence shown here is derived from an EMBL/GenBank/DDBJ whole genome shotgun (WGS) entry which is preliminary data.</text>
</comment>
<evidence type="ECO:0000256" key="1">
    <source>
        <dbReference type="ARBA" id="ARBA00004141"/>
    </source>
</evidence>
<feature type="transmembrane region" description="Helical" evidence="5">
    <location>
        <begin position="189"/>
        <end position="210"/>
    </location>
</feature>
<evidence type="ECO:0000313" key="8">
    <source>
        <dbReference type="Proteomes" id="UP000245119"/>
    </source>
</evidence>
<evidence type="ECO:0000259" key="6">
    <source>
        <dbReference type="Pfam" id="PF00324"/>
    </source>
</evidence>
<feature type="transmembrane region" description="Helical" evidence="5">
    <location>
        <begin position="263"/>
        <end position="286"/>
    </location>
</feature>
<reference evidence="7 8" key="1">
    <citation type="submission" date="2018-04" db="EMBL/GenBank/DDBJ databases">
        <title>The genome of golden apple snail Pomacea canaliculata provides insight into stress tolerance and invasive adaptation.</title>
        <authorList>
            <person name="Liu C."/>
            <person name="Liu B."/>
            <person name="Ren Y."/>
            <person name="Zhang Y."/>
            <person name="Wang H."/>
            <person name="Li S."/>
            <person name="Jiang F."/>
            <person name="Yin L."/>
            <person name="Zhang G."/>
            <person name="Qian W."/>
            <person name="Fan W."/>
        </authorList>
    </citation>
    <scope>NUCLEOTIDE SEQUENCE [LARGE SCALE GENOMIC DNA]</scope>
    <source>
        <strain evidence="7">SZHN2017</strain>
        <tissue evidence="7">Muscle</tissue>
    </source>
</reference>
<keyword evidence="3 5" id="KW-1133">Transmembrane helix</keyword>
<keyword evidence="8" id="KW-1185">Reference proteome</keyword>
<comment type="subcellular location">
    <subcellularLocation>
        <location evidence="1">Membrane</location>
        <topology evidence="1">Multi-pass membrane protein</topology>
    </subcellularLocation>
</comment>